<proteinExistence type="predicted"/>
<keyword evidence="3" id="KW-1185">Reference proteome</keyword>
<dbReference type="InterPro" id="IPR036061">
    <property type="entry name" value="CheW-like_dom_sf"/>
</dbReference>
<dbReference type="InterPro" id="IPR039315">
    <property type="entry name" value="CheW"/>
</dbReference>
<dbReference type="PANTHER" id="PTHR22617">
    <property type="entry name" value="CHEMOTAXIS SENSOR HISTIDINE KINASE-RELATED"/>
    <property type="match status" value="1"/>
</dbReference>
<dbReference type="eggNOG" id="COG0835">
    <property type="taxonomic scope" value="Bacteria"/>
</dbReference>
<feature type="domain" description="CheW-like" evidence="1">
    <location>
        <begin position="11"/>
        <end position="151"/>
    </location>
</feature>
<dbReference type="GO" id="GO:0005829">
    <property type="term" value="C:cytosol"/>
    <property type="evidence" value="ECO:0007669"/>
    <property type="project" value="TreeGrafter"/>
</dbReference>
<dbReference type="Gene3D" id="2.40.50.180">
    <property type="entry name" value="CheA-289, Domain 4"/>
    <property type="match status" value="1"/>
</dbReference>
<dbReference type="PATRIC" id="fig|631454.5.peg.2013"/>
<accession>V4RPN7</accession>
<dbReference type="SMART" id="SM00260">
    <property type="entry name" value="CheW"/>
    <property type="match status" value="1"/>
</dbReference>
<dbReference type="PANTHER" id="PTHR22617:SF23">
    <property type="entry name" value="CHEMOTAXIS PROTEIN CHEW"/>
    <property type="match status" value="1"/>
</dbReference>
<gene>
    <name evidence="2" type="ORF">N177_2034</name>
</gene>
<dbReference type="EMBL" id="AWXZ01000026">
    <property type="protein sequence ID" value="ESR25160.1"/>
    <property type="molecule type" value="Genomic_DNA"/>
</dbReference>
<dbReference type="PROSITE" id="PS50851">
    <property type="entry name" value="CHEW"/>
    <property type="match status" value="1"/>
</dbReference>
<reference evidence="2 3" key="1">
    <citation type="journal article" date="2014" name="Genome Announc.">
        <title>Draft Genome Sequence of Lutibaculum baratangense Strain AMV1T, Isolated from a Mud Volcano in Andamans, India.</title>
        <authorList>
            <person name="Singh A."/>
            <person name="Sreenivas A."/>
            <person name="Sathyanarayana Reddy G."/>
            <person name="Pinnaka A.K."/>
            <person name="Shivaji S."/>
        </authorList>
    </citation>
    <scope>NUCLEOTIDE SEQUENCE [LARGE SCALE GENOMIC DNA]</scope>
    <source>
        <strain evidence="2 3">AMV1</strain>
    </source>
</reference>
<dbReference type="Gene3D" id="2.30.30.40">
    <property type="entry name" value="SH3 Domains"/>
    <property type="match status" value="1"/>
</dbReference>
<evidence type="ECO:0000313" key="3">
    <source>
        <dbReference type="Proteomes" id="UP000017819"/>
    </source>
</evidence>
<dbReference type="AlphaFoldDB" id="V4RPN7"/>
<organism evidence="2 3">
    <name type="scientific">Lutibaculum baratangense AMV1</name>
    <dbReference type="NCBI Taxonomy" id="631454"/>
    <lineage>
        <taxon>Bacteria</taxon>
        <taxon>Pseudomonadati</taxon>
        <taxon>Pseudomonadota</taxon>
        <taxon>Alphaproteobacteria</taxon>
        <taxon>Hyphomicrobiales</taxon>
        <taxon>Tepidamorphaceae</taxon>
        <taxon>Lutibaculum</taxon>
    </lineage>
</organism>
<dbReference type="Proteomes" id="UP000017819">
    <property type="component" value="Unassembled WGS sequence"/>
</dbReference>
<evidence type="ECO:0000313" key="2">
    <source>
        <dbReference type="EMBL" id="ESR25160.1"/>
    </source>
</evidence>
<dbReference type="InterPro" id="IPR002545">
    <property type="entry name" value="CheW-lke_dom"/>
</dbReference>
<dbReference type="GO" id="GO:0007165">
    <property type="term" value="P:signal transduction"/>
    <property type="evidence" value="ECO:0007669"/>
    <property type="project" value="InterPro"/>
</dbReference>
<sequence length="154" mass="15790">MALTTQLPQAGAELIAVSLGAQKFAIDIMSVREIRGWTTSTPLPQAPSYVLGMINLRGAVLPVIDLGAKLGFGNTNPQRSSVVVVVQGGGQQVGLLVDAVCDILTVGQNSVQDVPEVGAGAVHDAVLGVMTIDDEIVSILALDHVLGEAGRIAA</sequence>
<name>V4RPN7_9HYPH</name>
<dbReference type="SUPFAM" id="SSF50341">
    <property type="entry name" value="CheW-like"/>
    <property type="match status" value="1"/>
</dbReference>
<protein>
    <submittedName>
        <fullName evidence="2">Positive regulator of CheA protein activity (CheW)</fullName>
    </submittedName>
</protein>
<dbReference type="RefSeq" id="WP_023432174.1">
    <property type="nucleotide sequence ID" value="NZ_AWXZ01000026.1"/>
</dbReference>
<comment type="caution">
    <text evidence="2">The sequence shown here is derived from an EMBL/GenBank/DDBJ whole genome shotgun (WGS) entry which is preliminary data.</text>
</comment>
<dbReference type="GO" id="GO:0006935">
    <property type="term" value="P:chemotaxis"/>
    <property type="evidence" value="ECO:0007669"/>
    <property type="project" value="InterPro"/>
</dbReference>
<dbReference type="OrthoDB" id="3291462at2"/>
<dbReference type="Pfam" id="PF01584">
    <property type="entry name" value="CheW"/>
    <property type="match status" value="1"/>
</dbReference>
<dbReference type="STRING" id="631454.N177_2034"/>
<evidence type="ECO:0000259" key="1">
    <source>
        <dbReference type="PROSITE" id="PS50851"/>
    </source>
</evidence>